<accession>A0A9P6WVM8</accession>
<evidence type="ECO:0000256" key="1">
    <source>
        <dbReference type="SAM" id="MobiDB-lite"/>
    </source>
</evidence>
<protein>
    <submittedName>
        <fullName evidence="2">Uncharacterized protein</fullName>
    </submittedName>
</protein>
<keyword evidence="3" id="KW-1185">Reference proteome</keyword>
<dbReference type="OrthoDB" id="10344543at2759"/>
<dbReference type="Proteomes" id="UP000716291">
    <property type="component" value="Unassembled WGS sequence"/>
</dbReference>
<feature type="compositionally biased region" description="Acidic residues" evidence="1">
    <location>
        <begin position="119"/>
        <end position="131"/>
    </location>
</feature>
<evidence type="ECO:0000313" key="3">
    <source>
        <dbReference type="Proteomes" id="UP000716291"/>
    </source>
</evidence>
<name>A0A9P6WVM8_RHIOR</name>
<feature type="region of interest" description="Disordered" evidence="1">
    <location>
        <begin position="97"/>
        <end position="131"/>
    </location>
</feature>
<gene>
    <name evidence="2" type="ORF">G6F64_013271</name>
</gene>
<reference evidence="2" key="1">
    <citation type="journal article" date="2020" name="Microb. Genom.">
        <title>Genetic diversity of clinical and environmental Mucorales isolates obtained from an investigation of mucormycosis cases among solid organ transplant recipients.</title>
        <authorList>
            <person name="Nguyen M.H."/>
            <person name="Kaul D."/>
            <person name="Muto C."/>
            <person name="Cheng S.J."/>
            <person name="Richter R.A."/>
            <person name="Bruno V.M."/>
            <person name="Liu G."/>
            <person name="Beyhan S."/>
            <person name="Sundermann A.J."/>
            <person name="Mounaud S."/>
            <person name="Pasculle A.W."/>
            <person name="Nierman W.C."/>
            <person name="Driscoll E."/>
            <person name="Cumbie R."/>
            <person name="Clancy C.J."/>
            <person name="Dupont C.L."/>
        </authorList>
    </citation>
    <scope>NUCLEOTIDE SEQUENCE</scope>
    <source>
        <strain evidence="2">GL11</strain>
    </source>
</reference>
<dbReference type="EMBL" id="JAANQT010005121">
    <property type="protein sequence ID" value="KAG1295840.1"/>
    <property type="molecule type" value="Genomic_DNA"/>
</dbReference>
<comment type="caution">
    <text evidence="2">The sequence shown here is derived from an EMBL/GenBank/DDBJ whole genome shotgun (WGS) entry which is preliminary data.</text>
</comment>
<evidence type="ECO:0000313" key="2">
    <source>
        <dbReference type="EMBL" id="KAG1295840.1"/>
    </source>
</evidence>
<sequence length="131" mass="14770">MFHLTKKVEPFCRELSEIAAPSRTAHEESGHALDQMTYRFALDKDSDVRSFVMAFVNNDILEKQREKDSKAAEEAAAAAAAAEIAIKEETAIEEETVIKEEMMETTPMQEVEESKKDGEDEIMSDVEDEPK</sequence>
<proteinExistence type="predicted"/>
<dbReference type="AlphaFoldDB" id="A0A9P6WVM8"/>
<organism evidence="2 3">
    <name type="scientific">Rhizopus oryzae</name>
    <name type="common">Mucormycosis agent</name>
    <name type="synonym">Rhizopus arrhizus var. delemar</name>
    <dbReference type="NCBI Taxonomy" id="64495"/>
    <lineage>
        <taxon>Eukaryota</taxon>
        <taxon>Fungi</taxon>
        <taxon>Fungi incertae sedis</taxon>
        <taxon>Mucoromycota</taxon>
        <taxon>Mucoromycotina</taxon>
        <taxon>Mucoromycetes</taxon>
        <taxon>Mucorales</taxon>
        <taxon>Mucorineae</taxon>
        <taxon>Rhizopodaceae</taxon>
        <taxon>Rhizopus</taxon>
    </lineage>
</organism>